<dbReference type="Gene3D" id="3.40.710.10">
    <property type="entry name" value="DD-peptidase/beta-lactamase superfamily"/>
    <property type="match status" value="1"/>
</dbReference>
<dbReference type="InterPro" id="IPR001466">
    <property type="entry name" value="Beta-lactam-related"/>
</dbReference>
<dbReference type="RefSeq" id="WP_009184764.1">
    <property type="nucleotide sequence ID" value="NZ_AMGM01000021.1"/>
</dbReference>
<dbReference type="OrthoDB" id="1357763at2"/>
<keyword evidence="3" id="KW-1185">Reference proteome</keyword>
<dbReference type="Proteomes" id="UP000004478">
    <property type="component" value="Unassembled WGS sequence"/>
</dbReference>
<dbReference type="PATRIC" id="fig|1225176.3.peg.1851"/>
<dbReference type="InterPro" id="IPR012338">
    <property type="entry name" value="Beta-lactam/transpept-like"/>
</dbReference>
<dbReference type="PANTHER" id="PTHR46825">
    <property type="entry name" value="D-ALANYL-D-ALANINE-CARBOXYPEPTIDASE/ENDOPEPTIDASE AMPH"/>
    <property type="match status" value="1"/>
</dbReference>
<dbReference type="AlphaFoldDB" id="K1KZM6"/>
<dbReference type="Pfam" id="PF00144">
    <property type="entry name" value="Beta-lactamase"/>
    <property type="match status" value="1"/>
</dbReference>
<protein>
    <submittedName>
        <fullName evidence="2">Penicillin-binding protein E</fullName>
    </submittedName>
</protein>
<evidence type="ECO:0000259" key="1">
    <source>
        <dbReference type="Pfam" id="PF00144"/>
    </source>
</evidence>
<name>K1KZM6_CECL9</name>
<organism evidence="2 3">
    <name type="scientific">Cecembia lonarensis (strain CCUG 58316 / KCTC 22772 / LW9)</name>
    <dbReference type="NCBI Taxonomy" id="1225176"/>
    <lineage>
        <taxon>Bacteria</taxon>
        <taxon>Pseudomonadati</taxon>
        <taxon>Bacteroidota</taxon>
        <taxon>Cytophagia</taxon>
        <taxon>Cytophagales</taxon>
        <taxon>Cyclobacteriaceae</taxon>
        <taxon>Cecembia</taxon>
    </lineage>
</organism>
<accession>K1KZM6</accession>
<dbReference type="SUPFAM" id="SSF56601">
    <property type="entry name" value="beta-lactamase/transpeptidase-like"/>
    <property type="match status" value="1"/>
</dbReference>
<dbReference type="PANTHER" id="PTHR46825:SF9">
    <property type="entry name" value="BETA-LACTAMASE-RELATED DOMAIN-CONTAINING PROTEIN"/>
    <property type="match status" value="1"/>
</dbReference>
<dbReference type="InterPro" id="IPR050491">
    <property type="entry name" value="AmpC-like"/>
</dbReference>
<sequence length="358" mass="41075">MKRFLSFVFALVIFSCTPKEENIKSYFGISISKARLDKHLQQRMQELNIPGMSIAFINDGEIVHMTSFGYASVEERIPVDLNTIFEAASLSKPVFSFFVMNYVDAGKLDIDSPLYQILPNSAIEQDERYKKITARMALSHQTGFPNWRDDYPDKSLFLLFEPGKGFHYSGEGYQYLAEVLKDIDKTDWEDLDANFQLQVCQPLGLKNSAFLLNDKLKTIKARPYNENGDWISPEIDADSLYRKQFRSPASLHTDIQDLTRWLQALMEREGLSKNSYKELFNPQSDAGKSGPFNVHYTLGFFHPQIPFTNLYMHGGNNLGFTAYFVLDPNKKWGYALLTNSEFGEELGNELLQFMAFGR</sequence>
<feature type="domain" description="Beta-lactamase-related" evidence="1">
    <location>
        <begin position="36"/>
        <end position="349"/>
    </location>
</feature>
<gene>
    <name evidence="2" type="primary">pbpE_2</name>
    <name evidence="2" type="ORF">B879_01733</name>
</gene>
<evidence type="ECO:0000313" key="2">
    <source>
        <dbReference type="EMBL" id="EKB49620.1"/>
    </source>
</evidence>
<dbReference type="PROSITE" id="PS51257">
    <property type="entry name" value="PROKAR_LIPOPROTEIN"/>
    <property type="match status" value="1"/>
</dbReference>
<proteinExistence type="predicted"/>
<dbReference type="EMBL" id="AMGM01000021">
    <property type="protein sequence ID" value="EKB49620.1"/>
    <property type="molecule type" value="Genomic_DNA"/>
</dbReference>
<evidence type="ECO:0000313" key="3">
    <source>
        <dbReference type="Proteomes" id="UP000004478"/>
    </source>
</evidence>
<comment type="caution">
    <text evidence="2">The sequence shown here is derived from an EMBL/GenBank/DDBJ whole genome shotgun (WGS) entry which is preliminary data.</text>
</comment>
<reference evidence="2 3" key="1">
    <citation type="journal article" date="2012" name="J. Bacteriol.">
        <title>Draft Genome Sequence of Cecembia lonarensis Strain LW9T, Isolated from Lonar Lake, a Haloalkaline Lake in India.</title>
        <authorList>
            <person name="Shivaji S."/>
            <person name="Ara S."/>
            <person name="Singh A."/>
            <person name="Pinnaka A.K."/>
        </authorList>
    </citation>
    <scope>NUCLEOTIDE SEQUENCE [LARGE SCALE GENOMIC DNA]</scope>
    <source>
        <strain evidence="2 3">LW9</strain>
    </source>
</reference>